<sequence length="171" mass="19905">MVCEFADRKVYEDLSPQSATVRKQAVQIEIEAPAPLAFDVIHDYQRRLEWDSLLSVAKVLPPDELPGVGVCTRCVGKWTSCWMVMDTRYVTFERGRVASVTLVNRSWLFASFHATIRHETLAPSRSRVIYIYSFACRPQTLAWAWEPIVDFLLNRETQRRLHSLRDYVQRV</sequence>
<dbReference type="Proteomes" id="UP000240009">
    <property type="component" value="Unassembled WGS sequence"/>
</dbReference>
<dbReference type="Pfam" id="PF10604">
    <property type="entry name" value="Polyketide_cyc2"/>
    <property type="match status" value="1"/>
</dbReference>
<evidence type="ECO:0000313" key="1">
    <source>
        <dbReference type="EMBL" id="PQO26963.1"/>
    </source>
</evidence>
<comment type="caution">
    <text evidence="1">The sequence shown here is derived from an EMBL/GenBank/DDBJ whole genome shotgun (WGS) entry which is preliminary data.</text>
</comment>
<gene>
    <name evidence="1" type="ORF">C5Y96_19495</name>
</gene>
<name>A0A2S8F486_9BACT</name>
<dbReference type="OrthoDB" id="197829at2"/>
<evidence type="ECO:0008006" key="3">
    <source>
        <dbReference type="Google" id="ProtNLM"/>
    </source>
</evidence>
<proteinExistence type="predicted"/>
<dbReference type="Gene3D" id="3.30.530.20">
    <property type="match status" value="1"/>
</dbReference>
<dbReference type="InterPro" id="IPR023393">
    <property type="entry name" value="START-like_dom_sf"/>
</dbReference>
<protein>
    <recommendedName>
        <fullName evidence="3">SRPBCC family protein</fullName>
    </recommendedName>
</protein>
<reference evidence="1 2" key="1">
    <citation type="submission" date="2018-02" db="EMBL/GenBank/DDBJ databases">
        <title>Comparative genomes isolates from brazilian mangrove.</title>
        <authorList>
            <person name="Araujo J.E."/>
            <person name="Taketani R.G."/>
            <person name="Silva M.C.P."/>
            <person name="Loureco M.V."/>
            <person name="Andreote F.D."/>
        </authorList>
    </citation>
    <scope>NUCLEOTIDE SEQUENCE [LARGE SCALE GENOMIC DNA]</scope>
    <source>
        <strain evidence="1 2">HEX-2 MGV</strain>
    </source>
</reference>
<evidence type="ECO:0000313" key="2">
    <source>
        <dbReference type="Proteomes" id="UP000240009"/>
    </source>
</evidence>
<dbReference type="InterPro" id="IPR019587">
    <property type="entry name" value="Polyketide_cyclase/dehydratase"/>
</dbReference>
<organism evidence="1 2">
    <name type="scientific">Blastopirellula marina</name>
    <dbReference type="NCBI Taxonomy" id="124"/>
    <lineage>
        <taxon>Bacteria</taxon>
        <taxon>Pseudomonadati</taxon>
        <taxon>Planctomycetota</taxon>
        <taxon>Planctomycetia</taxon>
        <taxon>Pirellulales</taxon>
        <taxon>Pirellulaceae</taxon>
        <taxon>Blastopirellula</taxon>
    </lineage>
</organism>
<dbReference type="AlphaFoldDB" id="A0A2S8F486"/>
<dbReference type="SUPFAM" id="SSF55961">
    <property type="entry name" value="Bet v1-like"/>
    <property type="match status" value="1"/>
</dbReference>
<accession>A0A2S8F486</accession>
<dbReference type="EMBL" id="PUIA01000058">
    <property type="protein sequence ID" value="PQO26963.1"/>
    <property type="molecule type" value="Genomic_DNA"/>
</dbReference>
<dbReference type="RefSeq" id="WP_105356815.1">
    <property type="nucleotide sequence ID" value="NZ_PUIA01000058.1"/>
</dbReference>